<evidence type="ECO:0000256" key="1">
    <source>
        <dbReference type="ARBA" id="ARBA00004141"/>
    </source>
</evidence>
<comment type="subcellular location">
    <subcellularLocation>
        <location evidence="1">Membrane</location>
        <topology evidence="1">Multi-pass membrane protein</topology>
    </subcellularLocation>
</comment>
<keyword evidence="4 6" id="KW-1133">Transmembrane helix</keyword>
<sequence>MDENNSSRPLLGNQNHGGNSFNSLRTTFLSKLPDKVRCGLDFESPFEFDHNFSNTTQLTQGEKEYYERQFATLKSFEEVDSIVTLDCTDAEDIEKQAQHERAMKISNYANAALLALKIYVTIRSGSIAVAASTLDSLLDFMAGGILWFTHLAMKDINMYKYPIGKLRVQPVGIIIFAAVMATLGFQVLITSTQQLIENSPPEKMSYDKLDHHFDVVTNVIGLVAAVLGDKFYWWIDPVGAILLSIYTITNWSGTVIENAVSLVGQSASPEVLQKLTYLAVMHSHQIKRIDTVRAYTFGVLYFAEVDIELPEDLPLKEAHAIGESLQIKLEKLPEVERAFVHLDFECDHKPEHSVLSKLPDTRP</sequence>
<dbReference type="Pfam" id="PF01545">
    <property type="entry name" value="Cation_efflux"/>
    <property type="match status" value="1"/>
</dbReference>
<name>A0A0S3RL66_PHAAN</name>
<organism evidence="9 10">
    <name type="scientific">Vigna angularis var. angularis</name>
    <dbReference type="NCBI Taxonomy" id="157739"/>
    <lineage>
        <taxon>Eukaryota</taxon>
        <taxon>Viridiplantae</taxon>
        <taxon>Streptophyta</taxon>
        <taxon>Embryophyta</taxon>
        <taxon>Tracheophyta</taxon>
        <taxon>Spermatophyta</taxon>
        <taxon>Magnoliopsida</taxon>
        <taxon>eudicotyledons</taxon>
        <taxon>Gunneridae</taxon>
        <taxon>Pentapetalae</taxon>
        <taxon>rosids</taxon>
        <taxon>fabids</taxon>
        <taxon>Fabales</taxon>
        <taxon>Fabaceae</taxon>
        <taxon>Papilionoideae</taxon>
        <taxon>50 kb inversion clade</taxon>
        <taxon>NPAAA clade</taxon>
        <taxon>indigoferoid/millettioid clade</taxon>
        <taxon>Phaseoleae</taxon>
        <taxon>Vigna</taxon>
    </lineage>
</organism>
<dbReference type="PANTHER" id="PTHR43840:SF27">
    <property type="entry name" value="MN-SPECIFIC CATION DIFFUSION FACILITATOR TRANSPORTER MTP8.1"/>
    <property type="match status" value="1"/>
</dbReference>
<keyword evidence="5 6" id="KW-0472">Membrane</keyword>
<dbReference type="PANTHER" id="PTHR43840">
    <property type="entry name" value="MITOCHONDRIAL METAL TRANSPORTER 1-RELATED"/>
    <property type="match status" value="1"/>
</dbReference>
<feature type="transmembrane region" description="Helical" evidence="6">
    <location>
        <begin position="170"/>
        <end position="189"/>
    </location>
</feature>
<dbReference type="Gene3D" id="3.30.70.1350">
    <property type="entry name" value="Cation efflux protein, cytoplasmic domain"/>
    <property type="match status" value="1"/>
</dbReference>
<dbReference type="InterPro" id="IPR050291">
    <property type="entry name" value="CDF_Transporter"/>
</dbReference>
<keyword evidence="2" id="KW-0813">Transport</keyword>
<dbReference type="SUPFAM" id="SSF160240">
    <property type="entry name" value="Cation efflux protein cytoplasmic domain-like"/>
    <property type="match status" value="1"/>
</dbReference>
<dbReference type="FunFam" id="3.30.70.1350:FF:000005">
    <property type="entry name" value="Metal tolerance protein 4"/>
    <property type="match status" value="1"/>
</dbReference>
<evidence type="ECO:0000256" key="2">
    <source>
        <dbReference type="ARBA" id="ARBA00022448"/>
    </source>
</evidence>
<dbReference type="GO" id="GO:0005384">
    <property type="term" value="F:manganese ion transmembrane transporter activity"/>
    <property type="evidence" value="ECO:0007669"/>
    <property type="project" value="TreeGrafter"/>
</dbReference>
<evidence type="ECO:0000256" key="5">
    <source>
        <dbReference type="ARBA" id="ARBA00023136"/>
    </source>
</evidence>
<keyword evidence="3 6" id="KW-0812">Transmembrane</keyword>
<dbReference type="AlphaFoldDB" id="A0A0S3RL66"/>
<dbReference type="Proteomes" id="UP000291084">
    <property type="component" value="Chromosome 3"/>
</dbReference>
<dbReference type="InterPro" id="IPR027470">
    <property type="entry name" value="Cation_efflux_CTD"/>
</dbReference>
<feature type="transmembrane region" description="Helical" evidence="6">
    <location>
        <begin position="105"/>
        <end position="122"/>
    </location>
</feature>
<accession>A0A0S3RL66</accession>
<dbReference type="InterPro" id="IPR027469">
    <property type="entry name" value="Cation_efflux_TMD_sf"/>
</dbReference>
<feature type="transmembrane region" description="Helical" evidence="6">
    <location>
        <begin position="128"/>
        <end position="149"/>
    </location>
</feature>
<dbReference type="InterPro" id="IPR036837">
    <property type="entry name" value="Cation_efflux_CTD_sf"/>
</dbReference>
<dbReference type="GO" id="GO:0016020">
    <property type="term" value="C:membrane"/>
    <property type="evidence" value="ECO:0007669"/>
    <property type="project" value="UniProtKB-SubCell"/>
</dbReference>
<feature type="domain" description="Cation efflux protein transmembrane" evidence="7">
    <location>
        <begin position="104"/>
        <end position="201"/>
    </location>
</feature>
<evidence type="ECO:0000313" key="10">
    <source>
        <dbReference type="Proteomes" id="UP000291084"/>
    </source>
</evidence>
<dbReference type="InterPro" id="IPR058533">
    <property type="entry name" value="Cation_efflux_TM"/>
</dbReference>
<dbReference type="EMBL" id="AP015036">
    <property type="protein sequence ID" value="BAT81340.1"/>
    <property type="molecule type" value="Genomic_DNA"/>
</dbReference>
<evidence type="ECO:0000313" key="9">
    <source>
        <dbReference type="EMBL" id="BAT81340.1"/>
    </source>
</evidence>
<evidence type="ECO:0000256" key="6">
    <source>
        <dbReference type="SAM" id="Phobius"/>
    </source>
</evidence>
<reference evidence="9 10" key="1">
    <citation type="journal article" date="2015" name="Sci. Rep.">
        <title>The power of single molecule real-time sequencing technology in the de novo assembly of a eukaryotic genome.</title>
        <authorList>
            <person name="Sakai H."/>
            <person name="Naito K."/>
            <person name="Ogiso-Tanaka E."/>
            <person name="Takahashi Y."/>
            <person name="Iseki K."/>
            <person name="Muto C."/>
            <person name="Satou K."/>
            <person name="Teruya K."/>
            <person name="Shiroma A."/>
            <person name="Shimoji M."/>
            <person name="Hirano T."/>
            <person name="Itoh T."/>
            <person name="Kaga A."/>
            <person name="Tomooka N."/>
        </authorList>
    </citation>
    <scope>NUCLEOTIDE SEQUENCE [LARGE SCALE GENOMIC DNA]</scope>
    <source>
        <strain evidence="10">cv. Shumari</strain>
    </source>
</reference>
<evidence type="ECO:0000259" key="8">
    <source>
        <dbReference type="Pfam" id="PF16916"/>
    </source>
</evidence>
<gene>
    <name evidence="9" type="primary">Vigan.03G103600</name>
    <name evidence="9" type="ORF">VIGAN_03103600</name>
</gene>
<dbReference type="Gene3D" id="1.20.1510.10">
    <property type="entry name" value="Cation efflux protein transmembrane domain"/>
    <property type="match status" value="2"/>
</dbReference>
<evidence type="ECO:0000256" key="3">
    <source>
        <dbReference type="ARBA" id="ARBA00022692"/>
    </source>
</evidence>
<dbReference type="Pfam" id="PF16916">
    <property type="entry name" value="ZT_dimer"/>
    <property type="match status" value="1"/>
</dbReference>
<dbReference type="OrthoDB" id="78296at2759"/>
<evidence type="ECO:0000259" key="7">
    <source>
        <dbReference type="Pfam" id="PF01545"/>
    </source>
</evidence>
<proteinExistence type="predicted"/>
<protein>
    <submittedName>
        <fullName evidence="9">Uncharacterized protein</fullName>
    </submittedName>
</protein>
<keyword evidence="10" id="KW-1185">Reference proteome</keyword>
<dbReference type="SUPFAM" id="SSF161111">
    <property type="entry name" value="Cation efflux protein transmembrane domain-like"/>
    <property type="match status" value="1"/>
</dbReference>
<feature type="domain" description="Cation efflux protein cytoplasmic" evidence="8">
    <location>
        <begin position="283"/>
        <end position="343"/>
    </location>
</feature>
<evidence type="ECO:0000256" key="4">
    <source>
        <dbReference type="ARBA" id="ARBA00022989"/>
    </source>
</evidence>